<keyword evidence="7 12" id="KW-1133">Transmembrane helix</keyword>
<accession>A0A4Z2D8R8</accession>
<organism evidence="14 15">
    <name type="scientific">Schistosoma japonicum</name>
    <name type="common">Blood fluke</name>
    <dbReference type="NCBI Taxonomy" id="6182"/>
    <lineage>
        <taxon>Eukaryota</taxon>
        <taxon>Metazoa</taxon>
        <taxon>Spiralia</taxon>
        <taxon>Lophotrochozoa</taxon>
        <taxon>Platyhelminthes</taxon>
        <taxon>Trematoda</taxon>
        <taxon>Digenea</taxon>
        <taxon>Strigeidida</taxon>
        <taxon>Schistosomatoidea</taxon>
        <taxon>Schistosomatidae</taxon>
        <taxon>Schistosoma</taxon>
    </lineage>
</organism>
<feature type="compositionally biased region" description="Low complexity" evidence="11">
    <location>
        <begin position="444"/>
        <end position="455"/>
    </location>
</feature>
<evidence type="ECO:0000256" key="7">
    <source>
        <dbReference type="ARBA" id="ARBA00022989"/>
    </source>
</evidence>
<dbReference type="Gene3D" id="2.60.120.1190">
    <property type="match status" value="1"/>
</dbReference>
<dbReference type="Pfam" id="PF00754">
    <property type="entry name" value="F5_F8_type_C"/>
    <property type="match status" value="1"/>
</dbReference>
<keyword evidence="5" id="KW-0547">Nucleotide-binding</keyword>
<evidence type="ECO:0000259" key="13">
    <source>
        <dbReference type="PROSITE" id="PS50022"/>
    </source>
</evidence>
<feature type="region of interest" description="Disordered" evidence="11">
    <location>
        <begin position="444"/>
        <end position="463"/>
    </location>
</feature>
<evidence type="ECO:0000256" key="9">
    <source>
        <dbReference type="ARBA" id="ARBA00023157"/>
    </source>
</evidence>
<evidence type="ECO:0000256" key="2">
    <source>
        <dbReference type="ARBA" id="ARBA00022475"/>
    </source>
</evidence>
<evidence type="ECO:0000256" key="10">
    <source>
        <dbReference type="ARBA" id="ARBA00023180"/>
    </source>
</evidence>
<dbReference type="Pfam" id="PF21114">
    <property type="entry name" value="DDR1-2_DS-like"/>
    <property type="match status" value="1"/>
</dbReference>
<comment type="caution">
    <text evidence="14">The sequence shown here is derived from an EMBL/GenBank/DDBJ whole genome shotgun (WGS) entry which is preliminary data.</text>
</comment>
<feature type="transmembrane region" description="Helical" evidence="12">
    <location>
        <begin position="501"/>
        <end position="526"/>
    </location>
</feature>
<evidence type="ECO:0000256" key="3">
    <source>
        <dbReference type="ARBA" id="ARBA00022692"/>
    </source>
</evidence>
<evidence type="ECO:0000256" key="8">
    <source>
        <dbReference type="ARBA" id="ARBA00023136"/>
    </source>
</evidence>
<comment type="subcellular location">
    <subcellularLocation>
        <location evidence="1">Cell membrane</location>
        <topology evidence="1">Single-pass type I membrane protein</topology>
    </subcellularLocation>
</comment>
<keyword evidence="10" id="KW-0325">Glycoprotein</keyword>
<dbReference type="InterPro" id="IPR000421">
    <property type="entry name" value="FA58C"/>
</dbReference>
<protein>
    <submittedName>
        <fullName evidence="14">Discoidin domain-containing receptor 2 isoform 4</fullName>
    </submittedName>
</protein>
<keyword evidence="2" id="KW-1003">Cell membrane</keyword>
<keyword evidence="14" id="KW-0675">Receptor</keyword>
<reference evidence="14 15" key="1">
    <citation type="submission" date="2019-03" db="EMBL/GenBank/DDBJ databases">
        <title>An improved genome assembly of the fluke Schistosoma japonicum.</title>
        <authorList>
            <person name="Hu W."/>
            <person name="Luo F."/>
            <person name="Yin M."/>
            <person name="Mo X."/>
            <person name="Sun C."/>
            <person name="Wu Q."/>
            <person name="Zhu B."/>
            <person name="Xiang M."/>
            <person name="Wang J."/>
            <person name="Wang Y."/>
            <person name="Zhang T."/>
            <person name="Xu B."/>
            <person name="Zheng H."/>
            <person name="Feng Z."/>
        </authorList>
    </citation>
    <scope>NUCLEOTIDE SEQUENCE [LARGE SCALE GENOMIC DNA]</scope>
    <source>
        <strain evidence="14">HuSjv2</strain>
        <tissue evidence="14">Worms</tissue>
    </source>
</reference>
<keyword evidence="6" id="KW-0067">ATP-binding</keyword>
<feature type="domain" description="F5/8 type C" evidence="13">
    <location>
        <begin position="46"/>
        <end position="207"/>
    </location>
</feature>
<evidence type="ECO:0000256" key="11">
    <source>
        <dbReference type="SAM" id="MobiDB-lite"/>
    </source>
</evidence>
<evidence type="ECO:0000313" key="15">
    <source>
        <dbReference type="Proteomes" id="UP000311919"/>
    </source>
</evidence>
<keyword evidence="8 12" id="KW-0472">Membrane</keyword>
<dbReference type="PANTHER" id="PTHR24543">
    <property type="entry name" value="MULTICOPPER OXIDASE-RELATED"/>
    <property type="match status" value="1"/>
</dbReference>
<sequence>MWINLKFLYTKQPLLQHICNLCTFLHTILCLSVITESYSSQVPNGVKSVNKDLGPLTLPPSAFSASSVYQNKPEYQPHKANFVVFASKEEISGAWCPAKLIHKELDEWLQIDFGALKLIKVLFSEGGGLNQNAFVPVFAIKYQREDNSQWYEYRMRNGSRLLHANRNSQTIAIQLDPPIIAERLRVFPYTMESNPKLMCLRLAIYGSVFNDGVTEYTIPEGDVYRLNPRGDIILNDTNYDGILISESSASSSTSELDINDKQRAYLTRGLGLLMDKQYFEGNLSEQISSPVVVGWFRRKPTTPSGRITMLFKFDQVRNFSQMRIHTLNSLDYIALFRRISVQFSNGGRYFDRNHSPVVLDISRDVYSSQPRWIPIDLGFRVGRYLRITLWFDYDWIVISEITFESFYLSEGVVIHTEQSDDPVQKVADFDSSDIDSDAEILSSISRSSDQTQSFSMKNSPSIQNDHDIEKLSPQITISTVLPPADTPISATFKLRGSNVPYFIAIICCCLGSFAFACFFAFMFFRLKRCRQRRLKKLHKKQKLTLQTSLDKQPMHQQLLLTTAGPNNNSLSSTLSAPSSSASPTSCPGLIPTLNNTSYPYNHNYQLKANGIHYTTDNGNSNKMSSNVNLQTSTLDTHSNNISHLTALSQGYSEMMTHPTGTVCAPYSTGIDQDGMLAFQLLQHGSSIGSNFSALNGLTLARRGLSDNNTAPSIFAVHPIVTLGTDNKLIGVNLSPPSSCNFTPQLKNTLICSQINNNNNNSAMMNTFIPYSSLPPPPPPDQPLPPLPNLSIDHSHHQNHIISSSNVTNQLVDSFNNSNNRLLINTSLSPVFPYTAASAPQAYPTENGFILSIDSPMPEYASASLFSGTGSGTISLSPNDLRNSIISKTTMDSDASKYKQLMETYCVPQHINSYFWPSNNNNNNNNQNQSQHHQYQVNFNGVPKISTPVSLTTASSSDTTNNNTQSVINNENLSESLDSSGMYYLTHKKHNNLNDISPSLIHQNPTLILPFSATAGAISPPATTTSEGGTHLIPIQTIGLHSGGILLSSRNDSANMHHYQFNKNQSSLTSSNYFHQHNHDENMKDLNNFTEQTSNTSNR</sequence>
<dbReference type="OrthoDB" id="6071166at2759"/>
<evidence type="ECO:0000256" key="5">
    <source>
        <dbReference type="ARBA" id="ARBA00022741"/>
    </source>
</evidence>
<dbReference type="InterPro" id="IPR008979">
    <property type="entry name" value="Galactose-bd-like_sf"/>
</dbReference>
<dbReference type="EMBL" id="SKCS01000205">
    <property type="protein sequence ID" value="TNN12901.1"/>
    <property type="molecule type" value="Genomic_DNA"/>
</dbReference>
<keyword evidence="3 12" id="KW-0812">Transmembrane</keyword>
<dbReference type="InterPro" id="IPR048525">
    <property type="entry name" value="DDR1-2_DS-like"/>
</dbReference>
<dbReference type="GO" id="GO:0005524">
    <property type="term" value="F:ATP binding"/>
    <property type="evidence" value="ECO:0007669"/>
    <property type="project" value="UniProtKB-KW"/>
</dbReference>
<gene>
    <name evidence="14" type="ORF">EWB00_003278</name>
</gene>
<evidence type="ECO:0000256" key="4">
    <source>
        <dbReference type="ARBA" id="ARBA00022729"/>
    </source>
</evidence>
<evidence type="ECO:0000256" key="12">
    <source>
        <dbReference type="SAM" id="Phobius"/>
    </source>
</evidence>
<evidence type="ECO:0000256" key="6">
    <source>
        <dbReference type="ARBA" id="ARBA00022840"/>
    </source>
</evidence>
<keyword evidence="9" id="KW-1015">Disulfide bond</keyword>
<dbReference type="GO" id="GO:0005886">
    <property type="term" value="C:plasma membrane"/>
    <property type="evidence" value="ECO:0007669"/>
    <property type="project" value="UniProtKB-SubCell"/>
</dbReference>
<dbReference type="SUPFAM" id="SSF49785">
    <property type="entry name" value="Galactose-binding domain-like"/>
    <property type="match status" value="1"/>
</dbReference>
<dbReference type="PROSITE" id="PS50022">
    <property type="entry name" value="FA58C_3"/>
    <property type="match status" value="1"/>
</dbReference>
<keyword evidence="4" id="KW-0732">Signal</keyword>
<evidence type="ECO:0000313" key="14">
    <source>
        <dbReference type="EMBL" id="TNN12901.1"/>
    </source>
</evidence>
<keyword evidence="15" id="KW-1185">Reference proteome</keyword>
<dbReference type="Proteomes" id="UP000311919">
    <property type="component" value="Unassembled WGS sequence"/>
</dbReference>
<evidence type="ECO:0000256" key="1">
    <source>
        <dbReference type="ARBA" id="ARBA00004251"/>
    </source>
</evidence>
<name>A0A4Z2D8R8_SCHJA</name>
<dbReference type="Gene3D" id="2.60.120.260">
    <property type="entry name" value="Galactose-binding domain-like"/>
    <property type="match status" value="1"/>
</dbReference>
<dbReference type="AlphaFoldDB" id="A0A4Z2D8R8"/>
<proteinExistence type="predicted"/>